<dbReference type="PANTHER" id="PTHR30619:SF1">
    <property type="entry name" value="RECOMBINATION PROTEIN 2"/>
    <property type="match status" value="1"/>
</dbReference>
<evidence type="ECO:0000313" key="1">
    <source>
        <dbReference type="EMBL" id="MVB11266.1"/>
    </source>
</evidence>
<dbReference type="OrthoDB" id="49316at2"/>
<proteinExistence type="predicted"/>
<comment type="caution">
    <text evidence="1">The sequence shown here is derived from an EMBL/GenBank/DDBJ whole genome shotgun (WGS) entry which is preliminary data.</text>
</comment>
<gene>
    <name evidence="1" type="ORF">CAFE_19740</name>
</gene>
<protein>
    <recommendedName>
        <fullName evidence="3">Metallo-beta-lactamase domain-containing protein</fullName>
    </recommendedName>
</protein>
<dbReference type="AlphaFoldDB" id="A0A6N8HZM0"/>
<accession>A0A6N8HZM0</accession>
<dbReference type="RefSeq" id="WP_156990559.1">
    <property type="nucleotide sequence ID" value="NZ_VWXL01000053.1"/>
</dbReference>
<dbReference type="Proteomes" id="UP000469440">
    <property type="component" value="Unassembled WGS sequence"/>
</dbReference>
<evidence type="ECO:0008006" key="3">
    <source>
        <dbReference type="Google" id="ProtNLM"/>
    </source>
</evidence>
<evidence type="ECO:0000313" key="2">
    <source>
        <dbReference type="Proteomes" id="UP000469440"/>
    </source>
</evidence>
<dbReference type="EMBL" id="VWXL01000053">
    <property type="protein sequence ID" value="MVB11266.1"/>
    <property type="molecule type" value="Genomic_DNA"/>
</dbReference>
<organism evidence="1 2">
    <name type="scientific">Caproicibacter fermentans</name>
    <dbReference type="NCBI Taxonomy" id="2576756"/>
    <lineage>
        <taxon>Bacteria</taxon>
        <taxon>Bacillati</taxon>
        <taxon>Bacillota</taxon>
        <taxon>Clostridia</taxon>
        <taxon>Eubacteriales</taxon>
        <taxon>Acutalibacteraceae</taxon>
        <taxon>Caproicibacter</taxon>
    </lineage>
</organism>
<dbReference type="Gene3D" id="3.60.15.10">
    <property type="entry name" value="Ribonuclease Z/Hydroxyacylglutathione hydrolase-like"/>
    <property type="match status" value="1"/>
</dbReference>
<dbReference type="InterPro" id="IPR036866">
    <property type="entry name" value="RibonucZ/Hydroxyglut_hydro"/>
</dbReference>
<reference evidence="1 2" key="1">
    <citation type="submission" date="2019-09" db="EMBL/GenBank/DDBJ databases">
        <title>Genome sequence of Clostridium sp. EA1.</title>
        <authorList>
            <person name="Poehlein A."/>
            <person name="Bengelsdorf F.R."/>
            <person name="Daniel R."/>
        </authorList>
    </citation>
    <scope>NUCLEOTIDE SEQUENCE [LARGE SCALE GENOMIC DNA]</scope>
    <source>
        <strain evidence="1 2">EA1</strain>
    </source>
</reference>
<keyword evidence="2" id="KW-1185">Reference proteome</keyword>
<sequence>MRWIDLHDVGWGECIVLGGDRGGILMVDCGSSNLKLGENGPGFYEYVADSIIPRYREAESRSFFLTHCHRDHLCGLWRILEAAPGYFGALYLPVPPGGEEGRPVLLEFALYAAAFLSRLTGYARVNVSVLTLFTRAARLAGAGAVFPVREGDGFFLDGAEYEVIWPPETGFVYPPELTEAVDALDAMLSAPLLPPCAREFLALRERFCASYRHMCSASPVRGEDAEETRALYNRIEALIPELLLLPCAGDAAALLAAGETQDAYSGALNAACAVFQNVRRGGPGPDDILMTGDAPPESILAASARMYDGYSVLKAPHHGTAGYFFPLEIAADHILISNGPYRGGGEIASGYAELPAVRHCSGNAACSYYKEYGSCCNRLALCGAPPGGAILPVRCPAAARPGARPPCRVRVVSREKNLSCLCDAGRRAQKNF</sequence>
<dbReference type="InterPro" id="IPR052159">
    <property type="entry name" value="Competence_DNA_uptake"/>
</dbReference>
<dbReference type="SUPFAM" id="SSF56281">
    <property type="entry name" value="Metallo-hydrolase/oxidoreductase"/>
    <property type="match status" value="1"/>
</dbReference>
<dbReference type="PANTHER" id="PTHR30619">
    <property type="entry name" value="DNA INTERNALIZATION/COMPETENCE PROTEIN COMEC/REC2"/>
    <property type="match status" value="1"/>
</dbReference>
<name>A0A6N8HZM0_9FIRM</name>